<comment type="caution">
    <text evidence="1">The sequence shown here is derived from an EMBL/GenBank/DDBJ whole genome shotgun (WGS) entry which is preliminary data.</text>
</comment>
<name>A0A235B1I9_9BACL</name>
<keyword evidence="2" id="KW-1185">Reference proteome</keyword>
<dbReference type="Proteomes" id="UP000215459">
    <property type="component" value="Unassembled WGS sequence"/>
</dbReference>
<evidence type="ECO:0000313" key="2">
    <source>
        <dbReference type="Proteomes" id="UP000215459"/>
    </source>
</evidence>
<accession>A0A235B1I9</accession>
<dbReference type="EMBL" id="NOWF01000017">
    <property type="protein sequence ID" value="OYD06170.1"/>
    <property type="molecule type" value="Genomic_DNA"/>
</dbReference>
<evidence type="ECO:0000313" key="1">
    <source>
        <dbReference type="EMBL" id="OYD06170.1"/>
    </source>
</evidence>
<gene>
    <name evidence="1" type="ORF">CHM34_17635</name>
</gene>
<dbReference type="AlphaFoldDB" id="A0A235B1I9"/>
<sequence length="121" mass="13675">MGGEKMDTKTWYGRKGSRPLTVSSEFLEAVDFFFSDLLHEKSVTKAEIKLMGYLIRKSFKLGEEGEKLVRIAATDWVREAGLNKGEVDKTLAKCEEKGWIAVDSTTKPVTLRLRMEGIRST</sequence>
<proteinExistence type="predicted"/>
<reference evidence="1 2" key="1">
    <citation type="submission" date="2017-07" db="EMBL/GenBank/DDBJ databases">
        <title>The genome sequence of Paludifilum halophilum highlights mechanisms for microbial adaptation to high salt environemnts.</title>
        <authorList>
            <person name="Belbahri L."/>
        </authorList>
    </citation>
    <scope>NUCLEOTIDE SEQUENCE [LARGE SCALE GENOMIC DNA]</scope>
    <source>
        <strain evidence="1 2">DSM 102817</strain>
    </source>
</reference>
<protein>
    <submittedName>
        <fullName evidence="1">Uncharacterized protein</fullName>
    </submittedName>
</protein>
<organism evidence="1 2">
    <name type="scientific">Paludifilum halophilum</name>
    <dbReference type="NCBI Taxonomy" id="1642702"/>
    <lineage>
        <taxon>Bacteria</taxon>
        <taxon>Bacillati</taxon>
        <taxon>Bacillota</taxon>
        <taxon>Bacilli</taxon>
        <taxon>Bacillales</taxon>
        <taxon>Thermoactinomycetaceae</taxon>
        <taxon>Paludifilum</taxon>
    </lineage>
</organism>